<keyword evidence="2" id="KW-1185">Reference proteome</keyword>
<organism evidence="1 2">
    <name type="scientific">Brucella grignonensis</name>
    <dbReference type="NCBI Taxonomy" id="94627"/>
    <lineage>
        <taxon>Bacteria</taxon>
        <taxon>Pseudomonadati</taxon>
        <taxon>Pseudomonadota</taxon>
        <taxon>Alphaproteobacteria</taxon>
        <taxon>Hyphomicrobiales</taxon>
        <taxon>Brucellaceae</taxon>
        <taxon>Brucella/Ochrobactrum group</taxon>
        <taxon>Brucella</taxon>
    </lineage>
</organism>
<gene>
    <name evidence="1" type="ORF">CEV33_2911</name>
</gene>
<comment type="caution">
    <text evidence="1">The sequence shown here is derived from an EMBL/GenBank/DDBJ whole genome shotgun (WGS) entry which is preliminary data.</text>
</comment>
<name>A0A256F2V8_9HYPH</name>
<dbReference type="Proteomes" id="UP000216478">
    <property type="component" value="Unassembled WGS sequence"/>
</dbReference>
<evidence type="ECO:0000313" key="2">
    <source>
        <dbReference type="Proteomes" id="UP000216478"/>
    </source>
</evidence>
<dbReference type="EMBL" id="NNRL01000164">
    <property type="protein sequence ID" value="OYR09184.1"/>
    <property type="molecule type" value="Genomic_DNA"/>
</dbReference>
<protein>
    <submittedName>
        <fullName evidence="1">Uncharacterized protein</fullName>
    </submittedName>
</protein>
<accession>A0A256F2V8</accession>
<proteinExistence type="predicted"/>
<sequence length="37" mass="4273">MALLIMDKDQYLFDLTQFEAADAVFTCKPSYNETPLE</sequence>
<reference evidence="1 2" key="1">
    <citation type="submission" date="2017-07" db="EMBL/GenBank/DDBJ databases">
        <title>Phylogenetic study on the rhizospheric bacterium Ochrobactrum sp. A44.</title>
        <authorList>
            <person name="Krzyzanowska D.M."/>
            <person name="Ossowicki A."/>
            <person name="Rajewska M."/>
            <person name="Maciag T."/>
            <person name="Kaczynski Z."/>
            <person name="Czerwicka M."/>
            <person name="Jafra S."/>
        </authorList>
    </citation>
    <scope>NUCLEOTIDE SEQUENCE [LARGE SCALE GENOMIC DNA]</scope>
    <source>
        <strain evidence="1 2">OgA9a</strain>
    </source>
</reference>
<evidence type="ECO:0000313" key="1">
    <source>
        <dbReference type="EMBL" id="OYR09184.1"/>
    </source>
</evidence>
<dbReference type="AlphaFoldDB" id="A0A256F2V8"/>